<keyword evidence="2" id="KW-1185">Reference proteome</keyword>
<reference evidence="1 2" key="1">
    <citation type="submission" date="2020-03" db="EMBL/GenBank/DDBJ databases">
        <title>Draft Genome Sequence of Cudoniella acicularis.</title>
        <authorList>
            <person name="Buettner E."/>
            <person name="Kellner H."/>
        </authorList>
    </citation>
    <scope>NUCLEOTIDE SEQUENCE [LARGE SCALE GENOMIC DNA]</scope>
    <source>
        <strain evidence="1 2">DSM 108380</strain>
    </source>
</reference>
<name>A0A8H4R832_9HELO</name>
<accession>A0A8H4R832</accession>
<dbReference type="AlphaFoldDB" id="A0A8H4R832"/>
<proteinExistence type="predicted"/>
<dbReference type="Proteomes" id="UP000566819">
    <property type="component" value="Unassembled WGS sequence"/>
</dbReference>
<evidence type="ECO:0000313" key="1">
    <source>
        <dbReference type="EMBL" id="KAF4625112.1"/>
    </source>
</evidence>
<evidence type="ECO:0000313" key="2">
    <source>
        <dbReference type="Proteomes" id="UP000566819"/>
    </source>
</evidence>
<gene>
    <name evidence="1" type="ORF">G7Y89_g13056</name>
</gene>
<protein>
    <submittedName>
        <fullName evidence="1">Uncharacterized protein</fullName>
    </submittedName>
</protein>
<organism evidence="1 2">
    <name type="scientific">Cudoniella acicularis</name>
    <dbReference type="NCBI Taxonomy" id="354080"/>
    <lineage>
        <taxon>Eukaryota</taxon>
        <taxon>Fungi</taxon>
        <taxon>Dikarya</taxon>
        <taxon>Ascomycota</taxon>
        <taxon>Pezizomycotina</taxon>
        <taxon>Leotiomycetes</taxon>
        <taxon>Helotiales</taxon>
        <taxon>Tricladiaceae</taxon>
        <taxon>Cudoniella</taxon>
    </lineage>
</organism>
<sequence>MNASGLVRMLPKCVWQLGKSRKTQEPFRLNAFLSSTTTVEILAAIPALNAAAYVGTVHLGCQLTRGIHSAEYDNTIGSFVPSDHDEKGNIALVQALGWLDKVIDTPKTSDLNLFSAIERWTLA</sequence>
<comment type="caution">
    <text evidence="1">The sequence shown here is derived from an EMBL/GenBank/DDBJ whole genome shotgun (WGS) entry which is preliminary data.</text>
</comment>
<dbReference type="EMBL" id="JAAMPI010001461">
    <property type="protein sequence ID" value="KAF4625112.1"/>
    <property type="molecule type" value="Genomic_DNA"/>
</dbReference>